<proteinExistence type="predicted"/>
<dbReference type="RefSeq" id="WP_331208580.1">
    <property type="nucleotide sequence ID" value="NZ_JAZGQL010000009.1"/>
</dbReference>
<organism evidence="8 9">
    <name type="scientific">Plantactinospora veratri</name>
    <dbReference type="NCBI Taxonomy" id="1436122"/>
    <lineage>
        <taxon>Bacteria</taxon>
        <taxon>Bacillati</taxon>
        <taxon>Actinomycetota</taxon>
        <taxon>Actinomycetes</taxon>
        <taxon>Micromonosporales</taxon>
        <taxon>Micromonosporaceae</taxon>
        <taxon>Plantactinospora</taxon>
    </lineage>
</organism>
<name>A0ABU7SEC5_9ACTN</name>
<evidence type="ECO:0000256" key="5">
    <source>
        <dbReference type="ARBA" id="ARBA00023054"/>
    </source>
</evidence>
<protein>
    <recommendedName>
        <fullName evidence="2">Cell wall synthesis protein Wag31</fullName>
    </recommendedName>
    <alternativeName>
        <fullName evidence="7">Antigen 84</fullName>
    </alternativeName>
</protein>
<evidence type="ECO:0000256" key="6">
    <source>
        <dbReference type="ARBA" id="ARBA00023306"/>
    </source>
</evidence>
<evidence type="ECO:0000256" key="2">
    <source>
        <dbReference type="ARBA" id="ARBA00018787"/>
    </source>
</evidence>
<accession>A0ABU7SEC5</accession>
<evidence type="ECO:0000313" key="8">
    <source>
        <dbReference type="EMBL" id="MEE6308303.1"/>
    </source>
</evidence>
<reference evidence="8 9" key="1">
    <citation type="submission" date="2024-01" db="EMBL/GenBank/DDBJ databases">
        <title>Genome insights into Plantactinospora veratri sp. nov.</title>
        <authorList>
            <person name="Wang L."/>
        </authorList>
    </citation>
    <scope>NUCLEOTIDE SEQUENCE [LARGE SCALE GENOMIC DNA]</scope>
    <source>
        <strain evidence="8 9">NEAU-FHS4</strain>
    </source>
</reference>
<keyword evidence="9" id="KW-1185">Reference proteome</keyword>
<keyword evidence="3" id="KW-0963">Cytoplasm</keyword>
<evidence type="ECO:0000256" key="1">
    <source>
        <dbReference type="ARBA" id="ARBA00004496"/>
    </source>
</evidence>
<dbReference type="Proteomes" id="UP001339911">
    <property type="component" value="Unassembled WGS sequence"/>
</dbReference>
<dbReference type="Pfam" id="PF05103">
    <property type="entry name" value="DivIVA"/>
    <property type="match status" value="1"/>
</dbReference>
<gene>
    <name evidence="8" type="ORF">V1634_15855</name>
</gene>
<comment type="subcellular location">
    <subcellularLocation>
        <location evidence="1">Cytoplasm</location>
    </subcellularLocation>
</comment>
<dbReference type="EMBL" id="JAZGQL010000009">
    <property type="protein sequence ID" value="MEE6308303.1"/>
    <property type="molecule type" value="Genomic_DNA"/>
</dbReference>
<dbReference type="Gene3D" id="6.10.250.660">
    <property type="match status" value="1"/>
</dbReference>
<sequence>MPHLTPSDIRNVSFRKPALGRRGYDEQDVDEFLNRVEGTISALMKELTALRGQPTSTVAPAVTPAGAGTEPQVAILAQLEEIRGRLTRIEAAVSGGGPRSPFGDPMFRS</sequence>
<keyword evidence="4" id="KW-0132">Cell division</keyword>
<evidence type="ECO:0000256" key="7">
    <source>
        <dbReference type="ARBA" id="ARBA00031737"/>
    </source>
</evidence>
<keyword evidence="6" id="KW-0131">Cell cycle</keyword>
<dbReference type="InterPro" id="IPR007793">
    <property type="entry name" value="DivIVA_fam"/>
</dbReference>
<comment type="caution">
    <text evidence="8">The sequence shown here is derived from an EMBL/GenBank/DDBJ whole genome shotgun (WGS) entry which is preliminary data.</text>
</comment>
<evidence type="ECO:0000256" key="3">
    <source>
        <dbReference type="ARBA" id="ARBA00022490"/>
    </source>
</evidence>
<dbReference type="InterPro" id="IPR019933">
    <property type="entry name" value="DivIVA_domain"/>
</dbReference>
<dbReference type="NCBIfam" id="TIGR03544">
    <property type="entry name" value="DivI1A_domain"/>
    <property type="match status" value="1"/>
</dbReference>
<keyword evidence="5" id="KW-0175">Coiled coil</keyword>
<evidence type="ECO:0000313" key="9">
    <source>
        <dbReference type="Proteomes" id="UP001339911"/>
    </source>
</evidence>
<evidence type="ECO:0000256" key="4">
    <source>
        <dbReference type="ARBA" id="ARBA00022618"/>
    </source>
</evidence>